<protein>
    <recommendedName>
        <fullName evidence="5">POPLD domain-containing protein</fullName>
    </recommendedName>
</protein>
<sequence length="647" mass="72418">MVLLPFPSGDSGDMSNSVKYGTCFQNSMLYHVGTPFSQFISPVMYMWRPLLNENNNVHAMVDHVSNGYSTSSGSECRISSRQLWIWIHAAALKEGISALKHACQKQMQESGLSVSCNSLEGRIARLEVTGSTAVQILQKILHPVSEAGSTNLVPSRCSYLTACSKSQHQKHFFLEHAEHLPSNAILSLTVSDPRDLSSNGTKTISETTARSEAHFQEIDMQASNAFISGISTEVQDGIHLPWSEPEVNGSFLADNRYLWDFTEKLNPPVPENILCTEKHQRRLKYFYLDPPGDDKQPPKKAEGCGQSCPILLLKHANQGHFNNRWFIVLPLSWVKAFWIPLVSRGAHAIGLRERRWIASDSGLPTFPFDFPDCMAYSTLMAAEATAAKNSAELRPLAVRPSIVPIPPPWDCILCTLRNELNEKGNIQTLNLQPLVSEGIPMVSEIQNSESFMSAQGCGSFSGFIPRTVDALTKYLKNFLSGNVNQRPAESELCLERVLLHAYKEGFFEEGAIVCAPTLTDVLQWDSSSEEHENIQIPQSLIKMYFTQQESGKWELQLPGKCSSLESYRWPIGFLTTGFVCGSKTPVAVAFCETKLLTQLREQQSSQLRREQGRREIFLLVRNMRSAAYRRAVATIVLEQKNEDTEFM</sequence>
<dbReference type="PANTHER" id="PTHR22731">
    <property type="entry name" value="RIBONUCLEASES P/MRP PROTEIN SUBUNIT POP1"/>
    <property type="match status" value="1"/>
</dbReference>
<dbReference type="AlphaFoldDB" id="A0AAX6FEB8"/>
<feature type="domain" description="POP1 C-terminal" evidence="2">
    <location>
        <begin position="552"/>
        <end position="636"/>
    </location>
</feature>
<proteinExistence type="predicted"/>
<dbReference type="Pfam" id="PF22770">
    <property type="entry name" value="POP1_C"/>
    <property type="match status" value="1"/>
</dbReference>
<gene>
    <name evidence="3" type="ORF">M6B38_136850</name>
</gene>
<evidence type="ECO:0000313" key="4">
    <source>
        <dbReference type="Proteomes" id="UP001140949"/>
    </source>
</evidence>
<evidence type="ECO:0008006" key="5">
    <source>
        <dbReference type="Google" id="ProtNLM"/>
    </source>
</evidence>
<accession>A0AAX6FEB8</accession>
<evidence type="ECO:0000259" key="1">
    <source>
        <dbReference type="Pfam" id="PF08170"/>
    </source>
</evidence>
<feature type="domain" description="POPLD" evidence="1">
    <location>
        <begin position="324"/>
        <end position="409"/>
    </location>
</feature>
<dbReference type="GO" id="GO:0005655">
    <property type="term" value="C:nucleolar ribonuclease P complex"/>
    <property type="evidence" value="ECO:0007669"/>
    <property type="project" value="InterPro"/>
</dbReference>
<dbReference type="PANTHER" id="PTHR22731:SF3">
    <property type="entry name" value="RIBONUCLEASES P_MRP PROTEIN SUBUNIT POP1"/>
    <property type="match status" value="1"/>
</dbReference>
<keyword evidence="4" id="KW-1185">Reference proteome</keyword>
<evidence type="ECO:0000313" key="3">
    <source>
        <dbReference type="EMBL" id="KAJ6814498.1"/>
    </source>
</evidence>
<dbReference type="InterPro" id="IPR055079">
    <property type="entry name" value="POP1_C"/>
</dbReference>
<name>A0AAX6FEB8_IRIPA</name>
<reference evidence="3" key="1">
    <citation type="journal article" date="2023" name="GigaByte">
        <title>Genome assembly of the bearded iris, Iris pallida Lam.</title>
        <authorList>
            <person name="Bruccoleri R.E."/>
            <person name="Oakeley E.J."/>
            <person name="Faust A.M.E."/>
            <person name="Altorfer M."/>
            <person name="Dessus-Babus S."/>
            <person name="Burckhardt D."/>
            <person name="Oertli M."/>
            <person name="Naumann U."/>
            <person name="Petersen F."/>
            <person name="Wong J."/>
        </authorList>
    </citation>
    <scope>NUCLEOTIDE SEQUENCE</scope>
    <source>
        <strain evidence="3">GSM-AAB239-AS_SAM_17_03QT</strain>
    </source>
</reference>
<dbReference type="InterPro" id="IPR012590">
    <property type="entry name" value="POPLD_dom"/>
</dbReference>
<dbReference type="EMBL" id="JANAVB010029620">
    <property type="protein sequence ID" value="KAJ6814498.1"/>
    <property type="molecule type" value="Genomic_DNA"/>
</dbReference>
<dbReference type="InterPro" id="IPR039182">
    <property type="entry name" value="Pop1"/>
</dbReference>
<evidence type="ECO:0000259" key="2">
    <source>
        <dbReference type="Pfam" id="PF22770"/>
    </source>
</evidence>
<organism evidence="3 4">
    <name type="scientific">Iris pallida</name>
    <name type="common">Sweet iris</name>
    <dbReference type="NCBI Taxonomy" id="29817"/>
    <lineage>
        <taxon>Eukaryota</taxon>
        <taxon>Viridiplantae</taxon>
        <taxon>Streptophyta</taxon>
        <taxon>Embryophyta</taxon>
        <taxon>Tracheophyta</taxon>
        <taxon>Spermatophyta</taxon>
        <taxon>Magnoliopsida</taxon>
        <taxon>Liliopsida</taxon>
        <taxon>Asparagales</taxon>
        <taxon>Iridaceae</taxon>
        <taxon>Iridoideae</taxon>
        <taxon>Irideae</taxon>
        <taxon>Iris</taxon>
    </lineage>
</organism>
<dbReference type="Proteomes" id="UP001140949">
    <property type="component" value="Unassembled WGS sequence"/>
</dbReference>
<comment type="caution">
    <text evidence="3">The sequence shown here is derived from an EMBL/GenBank/DDBJ whole genome shotgun (WGS) entry which is preliminary data.</text>
</comment>
<dbReference type="GO" id="GO:0001682">
    <property type="term" value="P:tRNA 5'-leader removal"/>
    <property type="evidence" value="ECO:0007669"/>
    <property type="project" value="InterPro"/>
</dbReference>
<reference evidence="3" key="2">
    <citation type="submission" date="2023-04" db="EMBL/GenBank/DDBJ databases">
        <authorList>
            <person name="Bruccoleri R.E."/>
            <person name="Oakeley E.J."/>
            <person name="Faust A.-M."/>
            <person name="Dessus-Babus S."/>
            <person name="Altorfer M."/>
            <person name="Burckhardt D."/>
            <person name="Oertli M."/>
            <person name="Naumann U."/>
            <person name="Petersen F."/>
            <person name="Wong J."/>
        </authorList>
    </citation>
    <scope>NUCLEOTIDE SEQUENCE</scope>
    <source>
        <strain evidence="3">GSM-AAB239-AS_SAM_17_03QT</strain>
        <tissue evidence="3">Leaf</tissue>
    </source>
</reference>
<dbReference type="GO" id="GO:0000172">
    <property type="term" value="C:ribonuclease MRP complex"/>
    <property type="evidence" value="ECO:0007669"/>
    <property type="project" value="InterPro"/>
</dbReference>
<dbReference type="Pfam" id="PF08170">
    <property type="entry name" value="POPLD"/>
    <property type="match status" value="1"/>
</dbReference>